<protein>
    <submittedName>
        <fullName evidence="2">Uncharacterized protein</fullName>
    </submittedName>
</protein>
<sequence>MFLVFSSIEELGYSSPNFLFFMSACGAVLYSVILANALVICNMALALSGFEGHGGYLAILKSCVLIKEKNSMALFLELPMNLALAAIEALFNLRVVRTYHIAGKTWPYVALEGIFIAYLYSIFIILETIVCCMFYKSFKTGSSWIHKEDKILFRIEFHDEENFELP</sequence>
<organism evidence="2 3">
    <name type="scientific">Lupinus angustifolius</name>
    <name type="common">Narrow-leaved blue lupine</name>
    <dbReference type="NCBI Taxonomy" id="3871"/>
    <lineage>
        <taxon>Eukaryota</taxon>
        <taxon>Viridiplantae</taxon>
        <taxon>Streptophyta</taxon>
        <taxon>Embryophyta</taxon>
        <taxon>Tracheophyta</taxon>
        <taxon>Spermatophyta</taxon>
        <taxon>Magnoliopsida</taxon>
        <taxon>eudicotyledons</taxon>
        <taxon>Gunneridae</taxon>
        <taxon>Pentapetalae</taxon>
        <taxon>rosids</taxon>
        <taxon>fabids</taxon>
        <taxon>Fabales</taxon>
        <taxon>Fabaceae</taxon>
        <taxon>Papilionoideae</taxon>
        <taxon>50 kb inversion clade</taxon>
        <taxon>genistoids sensu lato</taxon>
        <taxon>core genistoids</taxon>
        <taxon>Genisteae</taxon>
        <taxon>Lupinus</taxon>
    </lineage>
</organism>
<keyword evidence="3" id="KW-1185">Reference proteome</keyword>
<dbReference type="AlphaFoldDB" id="A0A4P1RWI5"/>
<keyword evidence="1" id="KW-0472">Membrane</keyword>
<proteinExistence type="predicted"/>
<keyword evidence="1" id="KW-1133">Transmembrane helix</keyword>
<feature type="transmembrane region" description="Helical" evidence="1">
    <location>
        <begin position="20"/>
        <end position="50"/>
    </location>
</feature>
<dbReference type="STRING" id="3871.A0A4P1RWI5"/>
<feature type="transmembrane region" description="Helical" evidence="1">
    <location>
        <begin position="113"/>
        <end position="135"/>
    </location>
</feature>
<dbReference type="PANTHER" id="PTHR33133:SF3">
    <property type="entry name" value="TRANSMEMBRANE PROTEIN"/>
    <property type="match status" value="1"/>
</dbReference>
<dbReference type="PANTHER" id="PTHR33133">
    <property type="entry name" value="OS08G0107100 PROTEIN-RELATED"/>
    <property type="match status" value="1"/>
</dbReference>
<evidence type="ECO:0000256" key="1">
    <source>
        <dbReference type="SAM" id="Phobius"/>
    </source>
</evidence>
<dbReference type="Proteomes" id="UP000188354">
    <property type="component" value="Chromosome LG01"/>
</dbReference>
<accession>A0A4P1RWI5</accession>
<evidence type="ECO:0000313" key="3">
    <source>
        <dbReference type="Proteomes" id="UP000188354"/>
    </source>
</evidence>
<reference evidence="2 3" key="1">
    <citation type="journal article" date="2017" name="Plant Biotechnol. J.">
        <title>A comprehensive draft genome sequence for lupin (Lupinus angustifolius), an emerging health food: insights into plant-microbe interactions and legume evolution.</title>
        <authorList>
            <person name="Hane J.K."/>
            <person name="Ming Y."/>
            <person name="Kamphuis L.G."/>
            <person name="Nelson M.N."/>
            <person name="Garg G."/>
            <person name="Atkins C.A."/>
            <person name="Bayer P.E."/>
            <person name="Bravo A."/>
            <person name="Bringans S."/>
            <person name="Cannon S."/>
            <person name="Edwards D."/>
            <person name="Foley R."/>
            <person name="Gao L.L."/>
            <person name="Harrison M.J."/>
            <person name="Huang W."/>
            <person name="Hurgobin B."/>
            <person name="Li S."/>
            <person name="Liu C.W."/>
            <person name="McGrath A."/>
            <person name="Morahan G."/>
            <person name="Murray J."/>
            <person name="Weller J."/>
            <person name="Jian J."/>
            <person name="Singh K.B."/>
        </authorList>
    </citation>
    <scope>NUCLEOTIDE SEQUENCE [LARGE SCALE GENOMIC DNA]</scope>
    <source>
        <strain evidence="3">cv. Tanjil</strain>
        <tissue evidence="2">Whole plant</tissue>
    </source>
</reference>
<gene>
    <name evidence="2" type="ORF">TanjilG_18450</name>
</gene>
<name>A0A4P1RWI5_LUPAN</name>
<dbReference type="Gramene" id="OIW19640">
    <property type="protein sequence ID" value="OIW19640"/>
    <property type="gene ID" value="TanjilG_18450"/>
</dbReference>
<dbReference type="EMBL" id="CM007361">
    <property type="protein sequence ID" value="OIW19640.1"/>
    <property type="molecule type" value="Genomic_DNA"/>
</dbReference>
<keyword evidence="1" id="KW-0812">Transmembrane</keyword>
<evidence type="ECO:0000313" key="2">
    <source>
        <dbReference type="EMBL" id="OIW19640.1"/>
    </source>
</evidence>
<feature type="transmembrane region" description="Helical" evidence="1">
    <location>
        <begin position="71"/>
        <end position="93"/>
    </location>
</feature>